<feature type="region of interest" description="Disordered" evidence="2">
    <location>
        <begin position="199"/>
        <end position="236"/>
    </location>
</feature>
<feature type="transmembrane region" description="Helical" evidence="3">
    <location>
        <begin position="90"/>
        <end position="111"/>
    </location>
</feature>
<dbReference type="KEGG" id="scq:SCULI_v1c10220"/>
<name>W6A8L6_9MOLU</name>
<evidence type="ECO:0000256" key="2">
    <source>
        <dbReference type="SAM" id="MobiDB-lite"/>
    </source>
</evidence>
<gene>
    <name evidence="4" type="ORF">SCULI_v1c10220</name>
</gene>
<sequence length="843" mass="92323">MFILLIVLAWSIVMVAALFLLTFAALSLTATLWFEKAAGTQNFLFKLFDWMSSQPYSIPWFGAGAGGAPNNWVITPTLLMMIKGGAIPQWHLFVTAGLMVALSAGLITVAVMELVRAKKRQKISKPFIKSLLVLVPAFGLLYGQNIILIVSGCLLVAWVLLEAVLFDSEALNNYAEERNLISIYKEERKFEKEVSKEGKLTGNVDSETTNQGNQKNMLDQNGKAKINDNSALPKKSKSPKWQAKYEKYNGYKAELAKFRLGLQMKAPTLTPEQKAEYTKKFNAKVKKLNFFGWILGLNKSHKIPYLVLPNTSVQTAQSGSAQAEPQFNNPKAKKAYLQWKTYRDQLEALRADLQSKAAWMTSVQKEKATNKFNFKVMKVNGLSKKLKLPEEFNIAYLVLEGSGQTVQNNVQQQTSQPQVAPVTPTPSAPTMEANFQTGSIDEATAAFGGQSSTAVDPNIEDLHERYSGGNKPGVPQTFVAPQTTVHGTRVSKQELDAQLQAKLAFAINMDPSQLPASSQAPDTDKNAIYADMNFKQPDLLFQVAMKAAAKQKEREKRAAANGTTAVATVSAPPTFGGMTFDEVLQDDRIVENIEEMKLPETFVAPQTKVHGTTTVSKSQLDAELQARLAYAINMDVNQLPAIAEPANADKTLIYTDLSFKQPDLLFQVAMKAAAKQKEREKRAAANGTTAVATVSAPPTFGGMTFDEMLQDNRVVENVEEMKFGEMPSTQSTAPSAPTPSFEAPIPSAPVAPAPSFEAPAPAPAPIAAPAVDNQKLNEMEDRMARLESAISSLGNSNTEALQQQFQAIAQQLESITRTVNEMEAKNPRAIIDSLTTKYAYNQK</sequence>
<proteinExistence type="predicted"/>
<evidence type="ECO:0000256" key="1">
    <source>
        <dbReference type="SAM" id="Coils"/>
    </source>
</evidence>
<keyword evidence="5" id="KW-1185">Reference proteome</keyword>
<dbReference type="AlphaFoldDB" id="W6A8L6"/>
<feature type="coiled-coil region" evidence="1">
    <location>
        <begin position="776"/>
        <end position="825"/>
    </location>
</feature>
<dbReference type="OrthoDB" id="387189at2"/>
<evidence type="ECO:0000313" key="4">
    <source>
        <dbReference type="EMBL" id="AHI53362.1"/>
    </source>
</evidence>
<protein>
    <recommendedName>
        <fullName evidence="6">Transmembrane protein</fullName>
    </recommendedName>
</protein>
<feature type="compositionally biased region" description="Polar residues" evidence="2">
    <location>
        <begin position="203"/>
        <end position="219"/>
    </location>
</feature>
<dbReference type="eggNOG" id="COG0670">
    <property type="taxonomic scope" value="Bacteria"/>
</dbReference>
<evidence type="ECO:0000256" key="3">
    <source>
        <dbReference type="SAM" id="Phobius"/>
    </source>
</evidence>
<evidence type="ECO:0008006" key="6">
    <source>
        <dbReference type="Google" id="ProtNLM"/>
    </source>
</evidence>
<keyword evidence="3" id="KW-0472">Membrane</keyword>
<dbReference type="STRING" id="1276246.SCULI_v1c10220"/>
<reference evidence="4 5" key="1">
    <citation type="journal article" date="2014" name="Genome Biol. Evol.">
        <title>Molecular evolution of the substrate utilization strategies and putative virulence factors in mosquito-associated Spiroplasma species.</title>
        <authorList>
            <person name="Chang T.H."/>
            <person name="Lo W.S."/>
            <person name="Ku C."/>
            <person name="Chen L.L."/>
            <person name="Kuo C.H."/>
        </authorList>
    </citation>
    <scope>NUCLEOTIDE SEQUENCE [LARGE SCALE GENOMIC DNA]</scope>
    <source>
        <strain evidence="4">AES-1</strain>
    </source>
</reference>
<accession>W6A8L6</accession>
<keyword evidence="3" id="KW-0812">Transmembrane</keyword>
<keyword evidence="3" id="KW-1133">Transmembrane helix</keyword>
<dbReference type="HOGENOM" id="CLU_342224_0_0_14"/>
<dbReference type="RefSeq" id="WP_025363584.1">
    <property type="nucleotide sequence ID" value="NZ_CP006681.1"/>
</dbReference>
<organism evidence="4 5">
    <name type="scientific">Spiroplasma culicicola AES-1</name>
    <dbReference type="NCBI Taxonomy" id="1276246"/>
    <lineage>
        <taxon>Bacteria</taxon>
        <taxon>Bacillati</taxon>
        <taxon>Mycoplasmatota</taxon>
        <taxon>Mollicutes</taxon>
        <taxon>Entomoplasmatales</taxon>
        <taxon>Spiroplasmataceae</taxon>
        <taxon>Spiroplasma</taxon>
    </lineage>
</organism>
<feature type="transmembrane region" description="Helical" evidence="3">
    <location>
        <begin position="131"/>
        <end position="161"/>
    </location>
</feature>
<dbReference type="PATRIC" id="fig|1276246.3.peg.1018"/>
<dbReference type="Proteomes" id="UP000019267">
    <property type="component" value="Chromosome"/>
</dbReference>
<feature type="region of interest" description="Disordered" evidence="2">
    <location>
        <begin position="725"/>
        <end position="767"/>
    </location>
</feature>
<evidence type="ECO:0000313" key="5">
    <source>
        <dbReference type="Proteomes" id="UP000019267"/>
    </source>
</evidence>
<keyword evidence="1" id="KW-0175">Coiled coil</keyword>
<dbReference type="EMBL" id="CP006681">
    <property type="protein sequence ID" value="AHI53362.1"/>
    <property type="molecule type" value="Genomic_DNA"/>
</dbReference>